<evidence type="ECO:0000256" key="1">
    <source>
        <dbReference type="ARBA" id="ARBA00009477"/>
    </source>
</evidence>
<dbReference type="EMBL" id="BMAQ01000035">
    <property type="protein sequence ID" value="GFR39171.1"/>
    <property type="molecule type" value="Genomic_DNA"/>
</dbReference>
<feature type="domain" description="Multidrug resistance protein MdtA-like barrel-sandwich hybrid" evidence="5">
    <location>
        <begin position="68"/>
        <end position="322"/>
    </location>
</feature>
<dbReference type="InterPro" id="IPR006143">
    <property type="entry name" value="RND_pump_MFP"/>
</dbReference>
<organism evidence="7 8">
    <name type="scientific">Insulibacter thermoxylanivorax</name>
    <dbReference type="NCBI Taxonomy" id="2749268"/>
    <lineage>
        <taxon>Bacteria</taxon>
        <taxon>Bacillati</taxon>
        <taxon>Bacillota</taxon>
        <taxon>Bacilli</taxon>
        <taxon>Bacillales</taxon>
        <taxon>Paenibacillaceae</taxon>
        <taxon>Insulibacter</taxon>
    </lineage>
</organism>
<sequence>MKSKHPGRKAALAALLALSLIITACTESTASDDLETAEAVTPVKVAVVEQGTLTMRNEIIGITKPNKSVDVYPKMAGELAELYVSRGDYIEAGAKLGAIDTENLRVQIQQGEAALAQAQTQLKNAQLGLEQAKSNHERKILTEPNAETDETNHGEDASAASENGAAAEETQTADVSSHGEESLAEAEELPAESQPQAVNRVDLELQNIKLQLEQARTNLERMENLYAEGLISQQQYEQAVNAVRQTEIAYQQVLLAMQDENSAFAVQQAEIGVELAQIQVNQAQLNLNQARKQLADAAITAPISGQVVAVNADPGELVSMQMPLVTIISTNPIIVTADVNVRQLMLLQGLEEVEVEIPDLGRTYTARVTYLSPIANTGGFYTIEAELENPDDEIRAGMVSKIILDQSLVENSLIVPTTAIIERSDGAIVYVVRDERAVRVNVEILEQQTDKTAVAGELSPGDQVVTTGQMTLSDDQRVRIIDGEAQNH</sequence>
<feature type="domain" description="YknX-like C-terminal permuted SH3-like" evidence="6">
    <location>
        <begin position="413"/>
        <end position="479"/>
    </location>
</feature>
<comment type="caution">
    <text evidence="7">The sequence shown here is derived from an EMBL/GenBank/DDBJ whole genome shotgun (WGS) entry which is preliminary data.</text>
</comment>
<dbReference type="Gene3D" id="2.40.30.170">
    <property type="match status" value="1"/>
</dbReference>
<feature type="region of interest" description="Disordered" evidence="3">
    <location>
        <begin position="131"/>
        <end position="195"/>
    </location>
</feature>
<evidence type="ECO:0000256" key="3">
    <source>
        <dbReference type="SAM" id="MobiDB-lite"/>
    </source>
</evidence>
<protein>
    <recommendedName>
        <fullName evidence="9">RND family efflux transporter, MFP subunit</fullName>
    </recommendedName>
</protein>
<feature type="signal peptide" evidence="4">
    <location>
        <begin position="1"/>
        <end position="30"/>
    </location>
</feature>
<dbReference type="Gene3D" id="2.40.50.100">
    <property type="match status" value="2"/>
</dbReference>
<evidence type="ECO:0000313" key="8">
    <source>
        <dbReference type="Proteomes" id="UP000654993"/>
    </source>
</evidence>
<comment type="similarity">
    <text evidence="1">Belongs to the membrane fusion protein (MFP) (TC 8.A.1) family.</text>
</comment>
<evidence type="ECO:0000256" key="2">
    <source>
        <dbReference type="SAM" id="Coils"/>
    </source>
</evidence>
<proteinExistence type="inferred from homology"/>
<dbReference type="PROSITE" id="PS51257">
    <property type="entry name" value="PROKAR_LIPOPROTEIN"/>
    <property type="match status" value="1"/>
</dbReference>
<reference evidence="7" key="2">
    <citation type="journal article" date="2021" name="Data Brief">
        <title>Draft genome sequence data of the facultative, thermophilic, xylanolytic bacterium Paenibacillus sp. strain DA-C8.</title>
        <authorList>
            <person name="Chhe C."/>
            <person name="Uke A."/>
            <person name="Baramee S."/>
            <person name="Ungkulpasvich U."/>
            <person name="Tachaapaikoon C."/>
            <person name="Pason P."/>
            <person name="Waeonukul R."/>
            <person name="Ratanakhanokchai K."/>
            <person name="Kosugi A."/>
        </authorList>
    </citation>
    <scope>NUCLEOTIDE SEQUENCE</scope>
    <source>
        <strain evidence="7">DA-C8</strain>
    </source>
</reference>
<dbReference type="Pfam" id="PF25989">
    <property type="entry name" value="YknX_C"/>
    <property type="match status" value="1"/>
</dbReference>
<dbReference type="InterPro" id="IPR058637">
    <property type="entry name" value="YknX-like_C"/>
</dbReference>
<dbReference type="Pfam" id="PF25917">
    <property type="entry name" value="BSH_RND"/>
    <property type="match status" value="1"/>
</dbReference>
<accession>A0A916VH29</accession>
<evidence type="ECO:0000259" key="6">
    <source>
        <dbReference type="Pfam" id="PF25989"/>
    </source>
</evidence>
<gene>
    <name evidence="7" type="ORF">PRECH8_24670</name>
</gene>
<dbReference type="GO" id="GO:0015562">
    <property type="term" value="F:efflux transmembrane transporter activity"/>
    <property type="evidence" value="ECO:0007669"/>
    <property type="project" value="TreeGrafter"/>
</dbReference>
<dbReference type="Gene3D" id="2.40.420.20">
    <property type="match status" value="1"/>
</dbReference>
<dbReference type="PANTHER" id="PTHR30469:SF15">
    <property type="entry name" value="HLYD FAMILY OF SECRETION PROTEINS"/>
    <property type="match status" value="1"/>
</dbReference>
<name>A0A916VH29_9BACL</name>
<reference evidence="7" key="1">
    <citation type="submission" date="2020-08" db="EMBL/GenBank/DDBJ databases">
        <authorList>
            <person name="Uke A."/>
            <person name="Chhe C."/>
            <person name="Baramee S."/>
            <person name="Kosugi A."/>
        </authorList>
    </citation>
    <scope>NUCLEOTIDE SEQUENCE</scope>
    <source>
        <strain evidence="7">DA-C8</strain>
    </source>
</reference>
<dbReference type="SUPFAM" id="SSF111369">
    <property type="entry name" value="HlyD-like secretion proteins"/>
    <property type="match status" value="3"/>
</dbReference>
<dbReference type="RefSeq" id="WP_200967378.1">
    <property type="nucleotide sequence ID" value="NZ_BMAQ01000035.1"/>
</dbReference>
<dbReference type="Gene3D" id="1.10.287.470">
    <property type="entry name" value="Helix hairpin bin"/>
    <property type="match status" value="2"/>
</dbReference>
<dbReference type="InterPro" id="IPR058625">
    <property type="entry name" value="MdtA-like_BSH"/>
</dbReference>
<evidence type="ECO:0000256" key="4">
    <source>
        <dbReference type="SAM" id="SignalP"/>
    </source>
</evidence>
<dbReference type="AlphaFoldDB" id="A0A916VH29"/>
<feature type="chain" id="PRO_5036834751" description="RND family efflux transporter, MFP subunit" evidence="4">
    <location>
        <begin position="31"/>
        <end position="488"/>
    </location>
</feature>
<evidence type="ECO:0008006" key="9">
    <source>
        <dbReference type="Google" id="ProtNLM"/>
    </source>
</evidence>
<feature type="coiled-coil region" evidence="2">
    <location>
        <begin position="198"/>
        <end position="225"/>
    </location>
</feature>
<keyword evidence="4" id="KW-0732">Signal</keyword>
<keyword evidence="8" id="KW-1185">Reference proteome</keyword>
<evidence type="ECO:0000259" key="5">
    <source>
        <dbReference type="Pfam" id="PF25917"/>
    </source>
</evidence>
<dbReference type="NCBIfam" id="TIGR01730">
    <property type="entry name" value="RND_mfp"/>
    <property type="match status" value="1"/>
</dbReference>
<dbReference type="Proteomes" id="UP000654993">
    <property type="component" value="Unassembled WGS sequence"/>
</dbReference>
<evidence type="ECO:0000313" key="7">
    <source>
        <dbReference type="EMBL" id="GFR39171.1"/>
    </source>
</evidence>
<keyword evidence="2" id="KW-0175">Coiled coil</keyword>
<feature type="coiled-coil region" evidence="2">
    <location>
        <begin position="273"/>
        <end position="300"/>
    </location>
</feature>
<feature type="compositionally biased region" description="Low complexity" evidence="3">
    <location>
        <begin position="157"/>
        <end position="169"/>
    </location>
</feature>
<dbReference type="PANTHER" id="PTHR30469">
    <property type="entry name" value="MULTIDRUG RESISTANCE PROTEIN MDTA"/>
    <property type="match status" value="1"/>
</dbReference>
<dbReference type="GO" id="GO:1990281">
    <property type="term" value="C:efflux pump complex"/>
    <property type="evidence" value="ECO:0007669"/>
    <property type="project" value="TreeGrafter"/>
</dbReference>